<comment type="caution">
    <text evidence="1">The sequence shown here is derived from an EMBL/GenBank/DDBJ whole genome shotgun (WGS) entry which is preliminary data.</text>
</comment>
<keyword evidence="2" id="KW-1185">Reference proteome</keyword>
<evidence type="ECO:0000313" key="1">
    <source>
        <dbReference type="EMBL" id="KAK9083362.1"/>
    </source>
</evidence>
<protein>
    <submittedName>
        <fullName evidence="1">Uncharacterized protein</fullName>
    </submittedName>
</protein>
<dbReference type="AlphaFoldDB" id="A0AAP0E223"/>
<sequence>MRCTDHGLESLGMSALHTTDVISATHRVRVPGDVSWPNLDLHDHYVYHSL</sequence>
<organism evidence="1 2">
    <name type="scientific">Stephania cephalantha</name>
    <dbReference type="NCBI Taxonomy" id="152367"/>
    <lineage>
        <taxon>Eukaryota</taxon>
        <taxon>Viridiplantae</taxon>
        <taxon>Streptophyta</taxon>
        <taxon>Embryophyta</taxon>
        <taxon>Tracheophyta</taxon>
        <taxon>Spermatophyta</taxon>
        <taxon>Magnoliopsida</taxon>
        <taxon>Ranunculales</taxon>
        <taxon>Menispermaceae</taxon>
        <taxon>Menispermoideae</taxon>
        <taxon>Cissampelideae</taxon>
        <taxon>Stephania</taxon>
    </lineage>
</organism>
<name>A0AAP0E223_9MAGN</name>
<accession>A0AAP0E223</accession>
<dbReference type="EMBL" id="JBBNAG010000013">
    <property type="protein sequence ID" value="KAK9083362.1"/>
    <property type="molecule type" value="Genomic_DNA"/>
</dbReference>
<gene>
    <name evidence="1" type="ORF">Scep_029833</name>
</gene>
<evidence type="ECO:0000313" key="2">
    <source>
        <dbReference type="Proteomes" id="UP001419268"/>
    </source>
</evidence>
<dbReference type="Proteomes" id="UP001419268">
    <property type="component" value="Unassembled WGS sequence"/>
</dbReference>
<reference evidence="1 2" key="1">
    <citation type="submission" date="2024-01" db="EMBL/GenBank/DDBJ databases">
        <title>Genome assemblies of Stephania.</title>
        <authorList>
            <person name="Yang L."/>
        </authorList>
    </citation>
    <scope>NUCLEOTIDE SEQUENCE [LARGE SCALE GENOMIC DNA]</scope>
    <source>
        <strain evidence="1">JXDWG</strain>
        <tissue evidence="1">Leaf</tissue>
    </source>
</reference>
<proteinExistence type="predicted"/>